<accession>A0ABM1LHZ7</accession>
<dbReference type="PANTHER" id="PTHR11439">
    <property type="entry name" value="GAG-POL-RELATED RETROTRANSPOSON"/>
    <property type="match status" value="1"/>
</dbReference>
<dbReference type="CDD" id="cd09272">
    <property type="entry name" value="RNase_HI_RT_Ty1"/>
    <property type="match status" value="1"/>
</dbReference>
<dbReference type="InterPro" id="IPR043502">
    <property type="entry name" value="DNA/RNA_pol_sf"/>
</dbReference>
<evidence type="ECO:0000313" key="1">
    <source>
        <dbReference type="Proteomes" id="UP000694861"/>
    </source>
</evidence>
<name>A0ABM1LHZ7_PRUMU</name>
<keyword evidence="1" id="KW-1185">Reference proteome</keyword>
<dbReference type="Proteomes" id="UP000694861">
    <property type="component" value="Linkage group LG2"/>
</dbReference>
<dbReference type="GeneID" id="107880279"/>
<organism evidence="1 2">
    <name type="scientific">Prunus mume</name>
    <name type="common">Japanese apricot</name>
    <name type="synonym">Armeniaca mume</name>
    <dbReference type="NCBI Taxonomy" id="102107"/>
    <lineage>
        <taxon>Eukaryota</taxon>
        <taxon>Viridiplantae</taxon>
        <taxon>Streptophyta</taxon>
        <taxon>Embryophyta</taxon>
        <taxon>Tracheophyta</taxon>
        <taxon>Spermatophyta</taxon>
        <taxon>Magnoliopsida</taxon>
        <taxon>eudicotyledons</taxon>
        <taxon>Gunneridae</taxon>
        <taxon>Pentapetalae</taxon>
        <taxon>rosids</taxon>
        <taxon>fabids</taxon>
        <taxon>Rosales</taxon>
        <taxon>Rosaceae</taxon>
        <taxon>Amygdaloideae</taxon>
        <taxon>Amygdaleae</taxon>
        <taxon>Prunus</taxon>
    </lineage>
</organism>
<gene>
    <name evidence="2" type="primary">LOC107880279</name>
</gene>
<dbReference type="SUPFAM" id="SSF56672">
    <property type="entry name" value="DNA/RNA polymerases"/>
    <property type="match status" value="1"/>
</dbReference>
<dbReference type="RefSeq" id="XP_016647024.1">
    <property type="nucleotide sequence ID" value="XM_016791538.1"/>
</dbReference>
<sequence length="253" mass="28792">MLPGTKLYKNDGELLDNPSLYRSIVGALQYLTFSRPDIAYAVNYACQFLQQPTTTHLIAVKRILRYIQGTLDYGIQFTSGFLELQAYTDADWAGDPNDRRSTSGYVVLLGRNPISWGAKKQTTVSRSSTEAEYRSLANSACELVWLKQLLQEIHITLHKPPVIWCDNISAITLAHNPVFHSKTRHMEIDVHFVRERVQRKEMQVCHLSSTEQLGDILTKSLAAPQFQYLRNNLMLGKPRMSLQGVIADQPRQQ</sequence>
<evidence type="ECO:0000313" key="2">
    <source>
        <dbReference type="RefSeq" id="XP_016647024.1"/>
    </source>
</evidence>
<dbReference type="PANTHER" id="PTHR11439:SF455">
    <property type="entry name" value="RLK (RECEPTOR-LIKE PROTEIN KINASE) 8, PUTATIVE-RELATED"/>
    <property type="match status" value="1"/>
</dbReference>
<reference evidence="1" key="1">
    <citation type="journal article" date="2012" name="Nat. Commun.">
        <title>The genome of Prunus mume.</title>
        <authorList>
            <person name="Zhang Q."/>
            <person name="Chen W."/>
            <person name="Sun L."/>
            <person name="Zhao F."/>
            <person name="Huang B."/>
            <person name="Yang W."/>
            <person name="Tao Y."/>
            <person name="Wang J."/>
            <person name="Yuan Z."/>
            <person name="Fan G."/>
            <person name="Xing Z."/>
            <person name="Han C."/>
            <person name="Pan H."/>
            <person name="Zhong X."/>
            <person name="Shi W."/>
            <person name="Liang X."/>
            <person name="Du D."/>
            <person name="Sun F."/>
            <person name="Xu Z."/>
            <person name="Hao R."/>
            <person name="Lv T."/>
            <person name="Lv Y."/>
            <person name="Zheng Z."/>
            <person name="Sun M."/>
            <person name="Luo L."/>
            <person name="Cai M."/>
            <person name="Gao Y."/>
            <person name="Wang J."/>
            <person name="Yin Y."/>
            <person name="Xu X."/>
            <person name="Cheng T."/>
            <person name="Wang J."/>
        </authorList>
    </citation>
    <scope>NUCLEOTIDE SEQUENCE [LARGE SCALE GENOMIC DNA]</scope>
</reference>
<protein>
    <submittedName>
        <fullName evidence="2">Uncharacterized mitochondrial protein AtMg00810-like</fullName>
    </submittedName>
</protein>
<proteinExistence type="predicted"/>
<reference evidence="2" key="2">
    <citation type="submission" date="2025-08" db="UniProtKB">
        <authorList>
            <consortium name="RefSeq"/>
        </authorList>
    </citation>
    <scope>IDENTIFICATION</scope>
</reference>